<comment type="caution">
    <text evidence="2">The sequence shown here is derived from an EMBL/GenBank/DDBJ whole genome shotgun (WGS) entry which is preliminary data.</text>
</comment>
<name>A0A934WA36_9BURK</name>
<evidence type="ECO:0000256" key="1">
    <source>
        <dbReference type="SAM" id="MobiDB-lite"/>
    </source>
</evidence>
<protein>
    <recommendedName>
        <fullName evidence="4">Transposase</fullName>
    </recommendedName>
</protein>
<accession>A0A934WA36</accession>
<dbReference type="AlphaFoldDB" id="A0A934WA36"/>
<proteinExistence type="predicted"/>
<organism evidence="2 3">
    <name type="scientific">Noviherbaspirillum pedocola</name>
    <dbReference type="NCBI Taxonomy" id="2801341"/>
    <lineage>
        <taxon>Bacteria</taxon>
        <taxon>Pseudomonadati</taxon>
        <taxon>Pseudomonadota</taxon>
        <taxon>Betaproteobacteria</taxon>
        <taxon>Burkholderiales</taxon>
        <taxon>Oxalobacteraceae</taxon>
        <taxon>Noviherbaspirillum</taxon>
    </lineage>
</organism>
<feature type="region of interest" description="Disordered" evidence="1">
    <location>
        <begin position="190"/>
        <end position="212"/>
    </location>
</feature>
<keyword evidence="3" id="KW-1185">Reference proteome</keyword>
<evidence type="ECO:0000313" key="2">
    <source>
        <dbReference type="EMBL" id="MBK4739153.1"/>
    </source>
</evidence>
<dbReference type="EMBL" id="JAEPBG010000040">
    <property type="protein sequence ID" value="MBK4739153.1"/>
    <property type="molecule type" value="Genomic_DNA"/>
</dbReference>
<gene>
    <name evidence="2" type="ORF">JJB74_31535</name>
</gene>
<evidence type="ECO:0000313" key="3">
    <source>
        <dbReference type="Proteomes" id="UP000622890"/>
    </source>
</evidence>
<dbReference type="Proteomes" id="UP000622890">
    <property type="component" value="Unassembled WGS sequence"/>
</dbReference>
<sequence length="212" mass="23625">MTDSPVHRCECPLCQSREPHPEQAFHHHINLFLSRLNEPQRRWFVALEAMRIGHGGKHLLAQITGMSPTTILRGCHELESDLAGCPDAHLRMPGGGRPAAEERDPRLEQSLEALLASETAGDPMGRRPMAKSSSLRHLSAALKKKGHAVSPPTVSKLLRKLKYSPKINARRTEVRGASAAQRHEQFEHINEQRENFHTAGDPIISVDTKKKS</sequence>
<reference evidence="2" key="1">
    <citation type="submission" date="2021-01" db="EMBL/GenBank/DDBJ databases">
        <title>Genome sequence of strain Noviherbaspirillum sp. DKR-6.</title>
        <authorList>
            <person name="Chaudhary D.K."/>
        </authorList>
    </citation>
    <scope>NUCLEOTIDE SEQUENCE</scope>
    <source>
        <strain evidence="2">DKR-6</strain>
    </source>
</reference>
<dbReference type="Pfam" id="PF07592">
    <property type="entry name" value="DDE_Tnp_ISAZ013"/>
    <property type="match status" value="1"/>
</dbReference>
<dbReference type="InterPro" id="IPR011518">
    <property type="entry name" value="Transposase_36"/>
</dbReference>
<evidence type="ECO:0008006" key="4">
    <source>
        <dbReference type="Google" id="ProtNLM"/>
    </source>
</evidence>